<accession>A0A167XPG8</accession>
<dbReference type="EMBL" id="AZHD01000003">
    <property type="protein sequence ID" value="OAA65225.1"/>
    <property type="molecule type" value="Genomic_DNA"/>
</dbReference>
<feature type="transmembrane region" description="Helical" evidence="2">
    <location>
        <begin position="180"/>
        <end position="201"/>
    </location>
</feature>
<keyword evidence="2" id="KW-0472">Membrane</keyword>
<dbReference type="GO" id="GO:0006629">
    <property type="term" value="P:lipid metabolic process"/>
    <property type="evidence" value="ECO:0007669"/>
    <property type="project" value="InterPro"/>
</dbReference>
<protein>
    <submittedName>
        <fullName evidence="4">Phosphoinositide 3-kinase regulatory subunit 4</fullName>
    </submittedName>
</protein>
<dbReference type="Proteomes" id="UP000076874">
    <property type="component" value="Unassembled WGS sequence"/>
</dbReference>
<feature type="domain" description="Fatty acid desaturase" evidence="3">
    <location>
        <begin position="206"/>
        <end position="455"/>
    </location>
</feature>
<dbReference type="PANTHER" id="PTHR36459:SF1">
    <property type="entry name" value="FATTY ACID DESATURASE DOMAIN-CONTAINING PROTEIN-RELATED"/>
    <property type="match status" value="1"/>
</dbReference>
<dbReference type="GO" id="GO:0016301">
    <property type="term" value="F:kinase activity"/>
    <property type="evidence" value="ECO:0007669"/>
    <property type="project" value="UniProtKB-KW"/>
</dbReference>
<evidence type="ECO:0000256" key="2">
    <source>
        <dbReference type="SAM" id="Phobius"/>
    </source>
</evidence>
<dbReference type="InterPro" id="IPR005804">
    <property type="entry name" value="FA_desaturase_dom"/>
</dbReference>
<sequence>MADLIVVDPNLPRADRMVLESLIRDIREERDYEDEMVDGEHDEKNEKKKTGEELAMSNGRPAAGKPIPGPDAALLATLDALNDPASGAFEPTVFTSIDLLDLRQAVATARKAAAVAAVAADTGSGSGHGDADMDMDIAAKTKSTLWAQATGGLYAGLQRFLLEPYVRLVRRHVVRYETDVVFATHLLLYFATVVPSAATLLLVRFTWLHGLLHAVAVLGGCMGSYTIMMHQHIHQGGVLRRDRWWTAAVDRLFPYLLDPLFGHTWNSYYYHHVKHHHVEGNGPDDLSSTMWYRRDSLRDFGRYLGRFLLLAWFDLPRYFARTRRYGSALRAGFWELASYGLLGGSCYLGGSSRSPYALAVHVTDVRAAVCVFVIPFVVMRVGLMLGNWGQHAFVDPDAPASDFRSSITLLDVASNRVCFNDGYHTSHHLNPRRHWREHPRAFVAQKRTYAAEQGLVFFGVDYLMISLRLLLFQDYAYLARRLVPLGPAQRRLTLDERAALLRRLTAPFSAADVARTFPKSRAAAAWRRKQGLPAA</sequence>
<evidence type="ECO:0000259" key="3">
    <source>
        <dbReference type="Pfam" id="PF00487"/>
    </source>
</evidence>
<comment type="caution">
    <text evidence="4">The sequence shown here is derived from an EMBL/GenBank/DDBJ whole genome shotgun (WGS) entry which is preliminary data.</text>
</comment>
<organism evidence="4 5">
    <name type="scientific">Niveomyces insectorum RCEF 264</name>
    <dbReference type="NCBI Taxonomy" id="1081102"/>
    <lineage>
        <taxon>Eukaryota</taxon>
        <taxon>Fungi</taxon>
        <taxon>Dikarya</taxon>
        <taxon>Ascomycota</taxon>
        <taxon>Pezizomycotina</taxon>
        <taxon>Sordariomycetes</taxon>
        <taxon>Hypocreomycetidae</taxon>
        <taxon>Hypocreales</taxon>
        <taxon>Cordycipitaceae</taxon>
        <taxon>Niveomyces</taxon>
    </lineage>
</organism>
<evidence type="ECO:0000313" key="5">
    <source>
        <dbReference type="Proteomes" id="UP000076874"/>
    </source>
</evidence>
<evidence type="ECO:0000256" key="1">
    <source>
        <dbReference type="SAM" id="MobiDB-lite"/>
    </source>
</evidence>
<keyword evidence="2" id="KW-0812">Transmembrane</keyword>
<feature type="transmembrane region" description="Helical" evidence="2">
    <location>
        <begin position="454"/>
        <end position="471"/>
    </location>
</feature>
<keyword evidence="4" id="KW-0418">Kinase</keyword>
<feature type="compositionally biased region" description="Basic and acidic residues" evidence="1">
    <location>
        <begin position="38"/>
        <end position="52"/>
    </location>
</feature>
<feature type="transmembrane region" description="Helical" evidence="2">
    <location>
        <begin position="356"/>
        <end position="378"/>
    </location>
</feature>
<dbReference type="STRING" id="1081102.A0A167XPG8"/>
<dbReference type="PANTHER" id="PTHR36459">
    <property type="entry name" value="ORF"/>
    <property type="match status" value="1"/>
</dbReference>
<keyword evidence="4" id="KW-0808">Transferase</keyword>
<proteinExistence type="predicted"/>
<feature type="region of interest" description="Disordered" evidence="1">
    <location>
        <begin position="30"/>
        <end position="64"/>
    </location>
</feature>
<dbReference type="AlphaFoldDB" id="A0A167XPG8"/>
<feature type="transmembrane region" description="Helical" evidence="2">
    <location>
        <begin position="207"/>
        <end position="227"/>
    </location>
</feature>
<dbReference type="OrthoDB" id="1470350at2759"/>
<gene>
    <name evidence="4" type="ORF">SPI_02012</name>
</gene>
<name>A0A167XPG8_9HYPO</name>
<dbReference type="Pfam" id="PF00487">
    <property type="entry name" value="FA_desaturase"/>
    <property type="match status" value="1"/>
</dbReference>
<keyword evidence="2" id="KW-1133">Transmembrane helix</keyword>
<evidence type="ECO:0000313" key="4">
    <source>
        <dbReference type="EMBL" id="OAA65225.1"/>
    </source>
</evidence>
<keyword evidence="5" id="KW-1185">Reference proteome</keyword>
<reference evidence="4 5" key="1">
    <citation type="journal article" date="2016" name="Genome Biol. Evol.">
        <title>Divergent and convergent evolution of fungal pathogenicity.</title>
        <authorList>
            <person name="Shang Y."/>
            <person name="Xiao G."/>
            <person name="Zheng P."/>
            <person name="Cen K."/>
            <person name="Zhan S."/>
            <person name="Wang C."/>
        </authorList>
    </citation>
    <scope>NUCLEOTIDE SEQUENCE [LARGE SCALE GENOMIC DNA]</scope>
    <source>
        <strain evidence="4 5">RCEF 264</strain>
    </source>
</reference>